<evidence type="ECO:0000256" key="1">
    <source>
        <dbReference type="SAM" id="Coils"/>
    </source>
</evidence>
<evidence type="ECO:0000313" key="4">
    <source>
        <dbReference type="Proteomes" id="UP000521872"/>
    </source>
</evidence>
<evidence type="ECO:0000256" key="2">
    <source>
        <dbReference type="SAM" id="Phobius"/>
    </source>
</evidence>
<keyword evidence="1" id="KW-0175">Coiled coil</keyword>
<proteinExistence type="predicted"/>
<evidence type="ECO:0000313" key="3">
    <source>
        <dbReference type="EMBL" id="KAF4619912.1"/>
    </source>
</evidence>
<accession>A0A8H4R124</accession>
<dbReference type="Proteomes" id="UP000521872">
    <property type="component" value="Unassembled WGS sequence"/>
</dbReference>
<keyword evidence="4" id="KW-1185">Reference proteome</keyword>
<organism evidence="3 4">
    <name type="scientific">Agrocybe pediades</name>
    <dbReference type="NCBI Taxonomy" id="84607"/>
    <lineage>
        <taxon>Eukaryota</taxon>
        <taxon>Fungi</taxon>
        <taxon>Dikarya</taxon>
        <taxon>Basidiomycota</taxon>
        <taxon>Agaricomycotina</taxon>
        <taxon>Agaricomycetes</taxon>
        <taxon>Agaricomycetidae</taxon>
        <taxon>Agaricales</taxon>
        <taxon>Agaricineae</taxon>
        <taxon>Strophariaceae</taxon>
        <taxon>Agrocybe</taxon>
    </lineage>
</organism>
<feature type="coiled-coil region" evidence="1">
    <location>
        <begin position="59"/>
        <end position="121"/>
    </location>
</feature>
<dbReference type="AlphaFoldDB" id="A0A8H4R124"/>
<reference evidence="3 4" key="1">
    <citation type="submission" date="2019-12" db="EMBL/GenBank/DDBJ databases">
        <authorList>
            <person name="Floudas D."/>
            <person name="Bentzer J."/>
            <person name="Ahren D."/>
            <person name="Johansson T."/>
            <person name="Persson P."/>
            <person name="Tunlid A."/>
        </authorList>
    </citation>
    <scope>NUCLEOTIDE SEQUENCE [LARGE SCALE GENOMIC DNA]</scope>
    <source>
        <strain evidence="3 4">CBS 102.39</strain>
    </source>
</reference>
<feature type="transmembrane region" description="Helical" evidence="2">
    <location>
        <begin position="33"/>
        <end position="54"/>
    </location>
</feature>
<name>A0A8H4R124_9AGAR</name>
<protein>
    <submittedName>
        <fullName evidence="3">Uncharacterized protein</fullName>
    </submittedName>
</protein>
<keyword evidence="2" id="KW-1133">Transmembrane helix</keyword>
<comment type="caution">
    <text evidence="3">The sequence shown here is derived from an EMBL/GenBank/DDBJ whole genome shotgun (WGS) entry which is preliminary data.</text>
</comment>
<keyword evidence="2" id="KW-0472">Membrane</keyword>
<keyword evidence="2" id="KW-0812">Transmembrane</keyword>
<sequence length="205" mass="23518">MADSRQADTELLHGNAVLEPSSLQQPPKKSYPAILHVAVLSVFMLPFAMVPYTVARRQNAKLARTVKMLNDDLQRLRSQLEVGSALQQTTQAELRSLAASVSETLKQLRELREQTSRLESHRSASEQSTQTELSRLLDELQHSRYFSWAFGTRMTKELTLRLVIKLSHYAAWECRWWTLLPLWKKSNWSLGWIGVDTKIEEGLRG</sequence>
<dbReference type="EMBL" id="JAACJL010000016">
    <property type="protein sequence ID" value="KAF4619912.1"/>
    <property type="molecule type" value="Genomic_DNA"/>
</dbReference>
<gene>
    <name evidence="3" type="ORF">D9613_005538</name>
</gene>